<dbReference type="PROSITE" id="PS50004">
    <property type="entry name" value="C2"/>
    <property type="match status" value="1"/>
</dbReference>
<dbReference type="Proteomes" id="UP001237642">
    <property type="component" value="Unassembled WGS sequence"/>
</dbReference>
<dbReference type="EMBL" id="JAUIZM010000008">
    <property type="protein sequence ID" value="KAK1369325.1"/>
    <property type="molecule type" value="Genomic_DNA"/>
</dbReference>
<sequence>MSKLPFQLLELSIISAQDLSPVQRNLRTYAVIWINPERKLQSKINQTGHVNPTWNEKFMFRVDNEFLDSETAGVMIEVYALGWLRDVLVGSVRVLISHLIPPVLREQNNSSRRFVALQIRRPSGRPQGILNMGVTLVDNTMRSMPLCSEIGPSSSVGYRDLMDGKACKINIDKNEKNNSKKGDDKGKQVVVAKKGETEKEKEAEKGIKLWRSRSDRSDLNSMSNQIVGHKQNGGGGGGGGGRSSVVDGGSVINGSMLNGSEVGMPMKGGSMISDVGPSPSVVAAAVARGIYPTQLPVPHEAGSSILGDWTVEESSIEGLKSKIDRWRMEAPAVYNNYENQNQRGGEGRSSKRSRRRGGSGGGSASDARLISCFGSICGCEITIVCGGGNEKKKHYNRSDSSRINYDSD</sequence>
<evidence type="ECO:0000256" key="1">
    <source>
        <dbReference type="SAM" id="MobiDB-lite"/>
    </source>
</evidence>
<dbReference type="SUPFAM" id="SSF49562">
    <property type="entry name" value="C2 domain (Calcium/lipid-binding domain, CaLB)"/>
    <property type="match status" value="1"/>
</dbReference>
<comment type="caution">
    <text evidence="3">The sequence shown here is derived from an EMBL/GenBank/DDBJ whole genome shotgun (WGS) entry which is preliminary data.</text>
</comment>
<dbReference type="CDD" id="cd04051">
    <property type="entry name" value="C2_SRC2_like"/>
    <property type="match status" value="1"/>
</dbReference>
<feature type="region of interest" description="Disordered" evidence="1">
    <location>
        <begin position="174"/>
        <end position="205"/>
    </location>
</feature>
<feature type="region of interest" description="Disordered" evidence="1">
    <location>
        <begin position="334"/>
        <end position="365"/>
    </location>
</feature>
<dbReference type="GO" id="GO:0006952">
    <property type="term" value="P:defense response"/>
    <property type="evidence" value="ECO:0007669"/>
    <property type="project" value="InterPro"/>
</dbReference>
<protein>
    <submittedName>
        <fullName evidence="3">Auxin-responsive protein IAA13</fullName>
    </submittedName>
</protein>
<keyword evidence="4" id="KW-1185">Reference proteome</keyword>
<dbReference type="InterPro" id="IPR035892">
    <property type="entry name" value="C2_domain_sf"/>
</dbReference>
<feature type="domain" description="C2" evidence="2">
    <location>
        <begin position="1"/>
        <end position="111"/>
    </location>
</feature>
<evidence type="ECO:0000259" key="2">
    <source>
        <dbReference type="PROSITE" id="PS50004"/>
    </source>
</evidence>
<dbReference type="PANTHER" id="PTHR32246">
    <property type="entry name" value="INGRESSION PROTEIN FIC1"/>
    <property type="match status" value="1"/>
</dbReference>
<dbReference type="InterPro" id="IPR044750">
    <property type="entry name" value="C2_SRC2/BAP"/>
</dbReference>
<evidence type="ECO:0000313" key="4">
    <source>
        <dbReference type="Proteomes" id="UP001237642"/>
    </source>
</evidence>
<organism evidence="3 4">
    <name type="scientific">Heracleum sosnowskyi</name>
    <dbReference type="NCBI Taxonomy" id="360622"/>
    <lineage>
        <taxon>Eukaryota</taxon>
        <taxon>Viridiplantae</taxon>
        <taxon>Streptophyta</taxon>
        <taxon>Embryophyta</taxon>
        <taxon>Tracheophyta</taxon>
        <taxon>Spermatophyta</taxon>
        <taxon>Magnoliopsida</taxon>
        <taxon>eudicotyledons</taxon>
        <taxon>Gunneridae</taxon>
        <taxon>Pentapetalae</taxon>
        <taxon>asterids</taxon>
        <taxon>campanulids</taxon>
        <taxon>Apiales</taxon>
        <taxon>Apiaceae</taxon>
        <taxon>Apioideae</taxon>
        <taxon>apioid superclade</taxon>
        <taxon>Tordylieae</taxon>
        <taxon>Tordyliinae</taxon>
        <taxon>Heracleum</taxon>
    </lineage>
</organism>
<dbReference type="PANTHER" id="PTHR32246:SF103">
    <property type="entry name" value="CALCIUM-DEPENDENT LIPID-BINDING (CALB DOMAIN) FAMILY PROTEIN"/>
    <property type="match status" value="1"/>
</dbReference>
<proteinExistence type="predicted"/>
<reference evidence="3" key="2">
    <citation type="submission" date="2023-05" db="EMBL/GenBank/DDBJ databases">
        <authorList>
            <person name="Schelkunov M.I."/>
        </authorList>
    </citation>
    <scope>NUCLEOTIDE SEQUENCE</scope>
    <source>
        <strain evidence="3">Hsosn_3</strain>
        <tissue evidence="3">Leaf</tissue>
    </source>
</reference>
<dbReference type="InterPro" id="IPR000008">
    <property type="entry name" value="C2_dom"/>
</dbReference>
<dbReference type="SMART" id="SM00239">
    <property type="entry name" value="C2"/>
    <property type="match status" value="1"/>
</dbReference>
<name>A0AAD8HNH3_9APIA</name>
<evidence type="ECO:0000313" key="3">
    <source>
        <dbReference type="EMBL" id="KAK1369325.1"/>
    </source>
</evidence>
<gene>
    <name evidence="3" type="ORF">POM88_035417</name>
</gene>
<accession>A0AAD8HNH3</accession>
<dbReference type="Gene3D" id="2.60.40.150">
    <property type="entry name" value="C2 domain"/>
    <property type="match status" value="1"/>
</dbReference>
<dbReference type="AlphaFoldDB" id="A0AAD8HNH3"/>
<dbReference type="Pfam" id="PF00168">
    <property type="entry name" value="C2"/>
    <property type="match status" value="1"/>
</dbReference>
<reference evidence="3" key="1">
    <citation type="submission" date="2023-02" db="EMBL/GenBank/DDBJ databases">
        <title>Genome of toxic invasive species Heracleum sosnowskyi carries increased number of genes despite the absence of recent whole-genome duplications.</title>
        <authorList>
            <person name="Schelkunov M."/>
            <person name="Shtratnikova V."/>
            <person name="Makarenko M."/>
            <person name="Klepikova A."/>
            <person name="Omelchenko D."/>
            <person name="Novikova G."/>
            <person name="Obukhova E."/>
            <person name="Bogdanov V."/>
            <person name="Penin A."/>
            <person name="Logacheva M."/>
        </authorList>
    </citation>
    <scope>NUCLEOTIDE SEQUENCE</scope>
    <source>
        <strain evidence="3">Hsosn_3</strain>
        <tissue evidence="3">Leaf</tissue>
    </source>
</reference>